<dbReference type="AlphaFoldDB" id="A0A5E4MHI5"/>
<proteinExistence type="predicted"/>
<name>A0A5E4MHI5_9HEMI</name>
<evidence type="ECO:0000313" key="2">
    <source>
        <dbReference type="Proteomes" id="UP000325440"/>
    </source>
</evidence>
<gene>
    <name evidence="1" type="ORF">CINCED_3A005211</name>
</gene>
<evidence type="ECO:0000313" key="1">
    <source>
        <dbReference type="EMBL" id="VVC30382.1"/>
    </source>
</evidence>
<keyword evidence="2" id="KW-1185">Reference proteome</keyword>
<reference evidence="1 2" key="1">
    <citation type="submission" date="2019-08" db="EMBL/GenBank/DDBJ databases">
        <authorList>
            <person name="Alioto T."/>
            <person name="Alioto T."/>
            <person name="Gomez Garrido J."/>
        </authorList>
    </citation>
    <scope>NUCLEOTIDE SEQUENCE [LARGE SCALE GENOMIC DNA]</scope>
</reference>
<dbReference type="Proteomes" id="UP000325440">
    <property type="component" value="Unassembled WGS sequence"/>
</dbReference>
<organism evidence="1 2">
    <name type="scientific">Cinara cedri</name>
    <dbReference type="NCBI Taxonomy" id="506608"/>
    <lineage>
        <taxon>Eukaryota</taxon>
        <taxon>Metazoa</taxon>
        <taxon>Ecdysozoa</taxon>
        <taxon>Arthropoda</taxon>
        <taxon>Hexapoda</taxon>
        <taxon>Insecta</taxon>
        <taxon>Pterygota</taxon>
        <taxon>Neoptera</taxon>
        <taxon>Paraneoptera</taxon>
        <taxon>Hemiptera</taxon>
        <taxon>Sternorrhyncha</taxon>
        <taxon>Aphidomorpha</taxon>
        <taxon>Aphidoidea</taxon>
        <taxon>Aphididae</taxon>
        <taxon>Lachninae</taxon>
        <taxon>Cinara</taxon>
    </lineage>
</organism>
<accession>A0A5E4MHI5</accession>
<evidence type="ECO:0008006" key="3">
    <source>
        <dbReference type="Google" id="ProtNLM"/>
    </source>
</evidence>
<sequence>MIVNYYKQLIFENETIKYRDLTKHIADTLGVGLNKVQTTVSEYKQSRTVTSINRRRKKPGVVDTIDDFDKTAIHRKSIKEKIENYVRQKSKGSDSNHNDYIEESYLQKFRDGLELYTSLGKLICSSPYLGGKQPASEPCCPSQFFY</sequence>
<dbReference type="EMBL" id="CABPRJ010000514">
    <property type="protein sequence ID" value="VVC30382.1"/>
    <property type="molecule type" value="Genomic_DNA"/>
</dbReference>
<protein>
    <recommendedName>
        <fullName evidence="3">Winged helix-turn-helix DNA-binding domain</fullName>
    </recommendedName>
</protein>